<protein>
    <submittedName>
        <fullName evidence="2">Uncharacterized protein</fullName>
    </submittedName>
</protein>
<keyword evidence="1" id="KW-1133">Transmembrane helix</keyword>
<evidence type="ECO:0000313" key="2">
    <source>
        <dbReference type="EMBL" id="KDN15579.1"/>
    </source>
</evidence>
<keyword evidence="3" id="KW-1185">Reference proteome</keyword>
<reference evidence="2 3" key="1">
    <citation type="submission" date="2014-03" db="EMBL/GenBank/DDBJ databases">
        <title>The genomes of two eusocial bee gut symbionts.</title>
        <authorList>
            <person name="Kwong W.K."/>
            <person name="Engel P."/>
            <person name="Koch H."/>
            <person name="Moran N.A."/>
        </authorList>
    </citation>
    <scope>NUCLEOTIDE SEQUENCE [LARGE SCALE GENOMIC DNA]</scope>
    <source>
        <strain evidence="3">wkB29</strain>
    </source>
</reference>
<sequence length="46" mass="5632">MKKIQQSALENRLNKVRFTEWIFKINIAYVIRTIKLYFLIIFDKAI</sequence>
<keyword evidence="1" id="KW-0812">Transmembrane</keyword>
<proteinExistence type="predicted"/>
<name>A0A837AGY0_9NEIS</name>
<dbReference type="Proteomes" id="UP000027170">
    <property type="component" value="Unassembled WGS sequence"/>
</dbReference>
<evidence type="ECO:0000313" key="3">
    <source>
        <dbReference type="Proteomes" id="UP000027170"/>
    </source>
</evidence>
<organism evidence="2 3">
    <name type="scientific">Snodgrassella communis</name>
    <dbReference type="NCBI Taxonomy" id="2946699"/>
    <lineage>
        <taxon>Bacteria</taxon>
        <taxon>Pseudomonadati</taxon>
        <taxon>Pseudomonadota</taxon>
        <taxon>Betaproteobacteria</taxon>
        <taxon>Neisseriales</taxon>
        <taxon>Neisseriaceae</taxon>
        <taxon>Snodgrassella</taxon>
    </lineage>
</organism>
<evidence type="ECO:0000256" key="1">
    <source>
        <dbReference type="SAM" id="Phobius"/>
    </source>
</evidence>
<keyword evidence="1" id="KW-0472">Membrane</keyword>
<feature type="transmembrane region" description="Helical" evidence="1">
    <location>
        <begin position="21"/>
        <end position="42"/>
    </location>
</feature>
<comment type="caution">
    <text evidence="2">The sequence shown here is derived from an EMBL/GenBank/DDBJ whole genome shotgun (WGS) entry which is preliminary data.</text>
</comment>
<accession>A0A837AGY0</accession>
<gene>
    <name evidence="2" type="ORF">SALWKB29_0683</name>
</gene>
<dbReference type="AlphaFoldDB" id="A0A837AGY0"/>
<dbReference type="EMBL" id="JFZV01000002">
    <property type="protein sequence ID" value="KDN15579.1"/>
    <property type="molecule type" value="Genomic_DNA"/>
</dbReference>